<dbReference type="PANTHER" id="PTHR48111:SF1">
    <property type="entry name" value="TWO-COMPONENT RESPONSE REGULATOR ORR33"/>
    <property type="match status" value="1"/>
</dbReference>
<evidence type="ECO:0000256" key="5">
    <source>
        <dbReference type="ARBA" id="ARBA00023163"/>
    </source>
</evidence>
<evidence type="ECO:0000313" key="8">
    <source>
        <dbReference type="EMBL" id="QWT50364.1"/>
    </source>
</evidence>
<gene>
    <name evidence="8" type="ORF">Azoinq_07210</name>
</gene>
<keyword evidence="5" id="KW-0804">Transcription</keyword>
<dbReference type="CDD" id="cd17589">
    <property type="entry name" value="REC_TPR"/>
    <property type="match status" value="1"/>
</dbReference>
<name>A0A975SPV6_9RHOO</name>
<dbReference type="SMART" id="SM00448">
    <property type="entry name" value="REC"/>
    <property type="match status" value="1"/>
</dbReference>
<keyword evidence="3" id="KW-0805">Transcription regulation</keyword>
<dbReference type="GO" id="GO:0005829">
    <property type="term" value="C:cytosol"/>
    <property type="evidence" value="ECO:0007669"/>
    <property type="project" value="TreeGrafter"/>
</dbReference>
<dbReference type="GO" id="GO:0000156">
    <property type="term" value="F:phosphorelay response regulator activity"/>
    <property type="evidence" value="ECO:0007669"/>
    <property type="project" value="TreeGrafter"/>
</dbReference>
<dbReference type="InterPro" id="IPR001789">
    <property type="entry name" value="Sig_transdc_resp-reg_receiver"/>
</dbReference>
<sequence>MDANDLAAQQLQKLQGDLPNKRVLIVDRHPEARNSLRMMLSTLGITTVHGAGSSIEVLRQVKSNHYDIIFSDYLLDDGRDGQQLLEELRYKQLISLSTVFMVITAERSYKNVVSVAELIPDDYLIKPFTGDQLQQRLGRALFKKHIFFRAYQHMEKARFDQALESCNHIAEQFPAFQQEAQRLRCELLNSLGRYTEAESAYRQLLADKDLPWARMGLAVALHGQGQLGEALPLVQDLVKNFPEYLAAYDFLARLQEESGLAQEAQHTLQEAAVISPNNTLRQRSVGDMAIRNNDLEVAEKAFQTVLTRGQGSSLRTVDDYANLSRVLMERGNTQGVRRIAQDLRRDWRGNKQGEMASLILESLALAKEGEKTKSTKSLEQALALHQSLQEASQSDGNANLSQKLAVDLAQACMANGQAEEGEKLMRQVAAENNEDRSILAHIQGVFAKNGNPEAGQALLDDVNREIVEINNQGVTAARTGDLEGSVDMLVEAAERVPNLQFLINAADAIYSLMDAKGWKEELAAKAHTYLEKARAKNPQDPRVITARQLYQRVAAKYGINTDILV</sequence>
<feature type="domain" description="Response regulatory" evidence="7">
    <location>
        <begin position="22"/>
        <end position="141"/>
    </location>
</feature>
<dbReference type="PROSITE" id="PS50110">
    <property type="entry name" value="RESPONSE_REGULATORY"/>
    <property type="match status" value="1"/>
</dbReference>
<keyword evidence="9" id="KW-1185">Reference proteome</keyword>
<keyword evidence="4" id="KW-0238">DNA-binding</keyword>
<dbReference type="EMBL" id="CP064782">
    <property type="protein sequence ID" value="QWT50364.1"/>
    <property type="molecule type" value="Genomic_DNA"/>
</dbReference>
<dbReference type="PANTHER" id="PTHR48111">
    <property type="entry name" value="REGULATOR OF RPOS"/>
    <property type="match status" value="1"/>
</dbReference>
<dbReference type="KEGG" id="aiq:Azoinq_07210"/>
<reference evidence="8" key="1">
    <citation type="submission" date="2020-11" db="EMBL/GenBank/DDBJ databases">
        <title>Azospira inquinata sp. nov.</title>
        <authorList>
            <person name="Moe W.M."/>
            <person name="Mikes M.C."/>
        </authorList>
    </citation>
    <scope>NUCLEOTIDE SEQUENCE</scope>
    <source>
        <strain evidence="8">Azo-3</strain>
    </source>
</reference>
<evidence type="ECO:0000256" key="6">
    <source>
        <dbReference type="PROSITE-ProRule" id="PRU00169"/>
    </source>
</evidence>
<evidence type="ECO:0000313" key="9">
    <source>
        <dbReference type="Proteomes" id="UP000683428"/>
    </source>
</evidence>
<evidence type="ECO:0000259" key="7">
    <source>
        <dbReference type="PROSITE" id="PS50110"/>
    </source>
</evidence>
<accession>A0A975SPV6</accession>
<dbReference type="Pfam" id="PF00072">
    <property type="entry name" value="Response_reg"/>
    <property type="match status" value="1"/>
</dbReference>
<dbReference type="Pfam" id="PF14559">
    <property type="entry name" value="TPR_19"/>
    <property type="match status" value="1"/>
</dbReference>
<evidence type="ECO:0000256" key="2">
    <source>
        <dbReference type="ARBA" id="ARBA00023012"/>
    </source>
</evidence>
<dbReference type="Proteomes" id="UP000683428">
    <property type="component" value="Chromosome"/>
</dbReference>
<dbReference type="RefSeq" id="WP_216130520.1">
    <property type="nucleotide sequence ID" value="NZ_CP064782.1"/>
</dbReference>
<evidence type="ECO:0000256" key="1">
    <source>
        <dbReference type="ARBA" id="ARBA00022553"/>
    </source>
</evidence>
<proteinExistence type="predicted"/>
<dbReference type="AlphaFoldDB" id="A0A975SPV6"/>
<dbReference type="GO" id="GO:0032993">
    <property type="term" value="C:protein-DNA complex"/>
    <property type="evidence" value="ECO:0007669"/>
    <property type="project" value="TreeGrafter"/>
</dbReference>
<protein>
    <submittedName>
        <fullName evidence="8">Response regulator</fullName>
    </submittedName>
</protein>
<feature type="modified residue" description="4-aspartylphosphate" evidence="6">
    <location>
        <position position="72"/>
    </location>
</feature>
<keyword evidence="1 6" id="KW-0597">Phosphoprotein</keyword>
<evidence type="ECO:0000256" key="4">
    <source>
        <dbReference type="ARBA" id="ARBA00023125"/>
    </source>
</evidence>
<keyword evidence="2" id="KW-0902">Two-component regulatory system</keyword>
<organism evidence="8 9">
    <name type="scientific">Azospira inquinata</name>
    <dbReference type="NCBI Taxonomy" id="2785627"/>
    <lineage>
        <taxon>Bacteria</taxon>
        <taxon>Pseudomonadati</taxon>
        <taxon>Pseudomonadota</taxon>
        <taxon>Betaproteobacteria</taxon>
        <taxon>Rhodocyclales</taxon>
        <taxon>Rhodocyclaceae</taxon>
        <taxon>Azospira</taxon>
    </lineage>
</organism>
<dbReference type="GO" id="GO:0000976">
    <property type="term" value="F:transcription cis-regulatory region binding"/>
    <property type="evidence" value="ECO:0007669"/>
    <property type="project" value="TreeGrafter"/>
</dbReference>
<evidence type="ECO:0000256" key="3">
    <source>
        <dbReference type="ARBA" id="ARBA00023015"/>
    </source>
</evidence>
<dbReference type="InterPro" id="IPR039420">
    <property type="entry name" value="WalR-like"/>
</dbReference>
<dbReference type="GO" id="GO:0006355">
    <property type="term" value="P:regulation of DNA-templated transcription"/>
    <property type="evidence" value="ECO:0007669"/>
    <property type="project" value="TreeGrafter"/>
</dbReference>